<dbReference type="SUPFAM" id="SSF53850">
    <property type="entry name" value="Periplasmic binding protein-like II"/>
    <property type="match status" value="2"/>
</dbReference>
<proteinExistence type="predicted"/>
<dbReference type="RefSeq" id="WP_146926449.1">
    <property type="nucleotide sequence ID" value="NZ_BJUB01000003.1"/>
</dbReference>
<sequence length="335" mass="33640">MRARRSTTLTLVAIAALALGACGSPGSGGGEADPTSSGTSGLATCDPIAGEKLVVLEDDKGLQNADNIIPAVNKAAAASNPAVIELLDSVSAALDTEKLIELNKAVDIDRRTSSEVAEEFVSTEGLAAEDGAVGAGAPLVIGAANFSESATLAEIYAAVLRTGGFTVEVRTIGNRETYLPPLADGTLTAVPEYAATLADFLNAQQNGAEAESVASADVDETVAALTPLADAAGLAVGAASAAQDQNAFAVTSEFATEHDLTTLSDLAAACGGLVLAGPAECPDRPFCQLGLEETYGIEFADFQSYDFGLIGQAVRQGEAAIGLVLSSDGSLAADS</sequence>
<name>A0A510V1W0_9CELL</name>
<feature type="chain" id="PRO_5039310598" description="ABC-type glycine betaine transport system substrate-binding domain-containing protein" evidence="1">
    <location>
        <begin position="21"/>
        <end position="335"/>
    </location>
</feature>
<evidence type="ECO:0000313" key="3">
    <source>
        <dbReference type="EMBL" id="GEK20887.1"/>
    </source>
</evidence>
<dbReference type="GO" id="GO:0022857">
    <property type="term" value="F:transmembrane transporter activity"/>
    <property type="evidence" value="ECO:0007669"/>
    <property type="project" value="InterPro"/>
</dbReference>
<protein>
    <recommendedName>
        <fullName evidence="2">ABC-type glycine betaine transport system substrate-binding domain-containing protein</fullName>
    </recommendedName>
</protein>
<dbReference type="OrthoDB" id="9781705at2"/>
<feature type="domain" description="ABC-type glycine betaine transport system substrate-binding" evidence="2">
    <location>
        <begin position="52"/>
        <end position="122"/>
    </location>
</feature>
<keyword evidence="1" id="KW-0732">Signal</keyword>
<evidence type="ECO:0000259" key="2">
    <source>
        <dbReference type="Pfam" id="PF04069"/>
    </source>
</evidence>
<dbReference type="Gene3D" id="3.40.190.120">
    <property type="entry name" value="Osmoprotection protein (prox), domain 2"/>
    <property type="match status" value="2"/>
</dbReference>
<dbReference type="PROSITE" id="PS51257">
    <property type="entry name" value="PROKAR_LIPOPROTEIN"/>
    <property type="match status" value="1"/>
</dbReference>
<accession>A0A510V1W0</accession>
<gene>
    <name evidence="3" type="ORF">CXY01_14070</name>
</gene>
<evidence type="ECO:0000256" key="1">
    <source>
        <dbReference type="SAM" id="SignalP"/>
    </source>
</evidence>
<organism evidence="3 4">
    <name type="scientific">Cellulomonas xylanilytica</name>
    <dbReference type="NCBI Taxonomy" id="233583"/>
    <lineage>
        <taxon>Bacteria</taxon>
        <taxon>Bacillati</taxon>
        <taxon>Actinomycetota</taxon>
        <taxon>Actinomycetes</taxon>
        <taxon>Micrococcales</taxon>
        <taxon>Cellulomonadaceae</taxon>
        <taxon>Cellulomonas</taxon>
    </lineage>
</organism>
<dbReference type="EMBL" id="BJUB01000003">
    <property type="protein sequence ID" value="GEK20887.1"/>
    <property type="molecule type" value="Genomic_DNA"/>
</dbReference>
<dbReference type="Proteomes" id="UP000321118">
    <property type="component" value="Unassembled WGS sequence"/>
</dbReference>
<feature type="domain" description="ABC-type glycine betaine transport system substrate-binding" evidence="2">
    <location>
        <begin position="138"/>
        <end position="332"/>
    </location>
</feature>
<dbReference type="AlphaFoldDB" id="A0A510V1W0"/>
<dbReference type="Gene3D" id="3.40.190.10">
    <property type="entry name" value="Periplasmic binding protein-like II"/>
    <property type="match status" value="2"/>
</dbReference>
<evidence type="ECO:0000313" key="4">
    <source>
        <dbReference type="Proteomes" id="UP000321118"/>
    </source>
</evidence>
<reference evidence="3 4" key="1">
    <citation type="submission" date="2019-07" db="EMBL/GenBank/DDBJ databases">
        <title>Whole genome shotgun sequence of Cellulomonas xylanilytica NBRC 101102.</title>
        <authorList>
            <person name="Hosoyama A."/>
            <person name="Uohara A."/>
            <person name="Ohji S."/>
            <person name="Ichikawa N."/>
        </authorList>
    </citation>
    <scope>NUCLEOTIDE SEQUENCE [LARGE SCALE GENOMIC DNA]</scope>
    <source>
        <strain evidence="3 4">NBRC 101102</strain>
    </source>
</reference>
<dbReference type="Pfam" id="PF04069">
    <property type="entry name" value="OpuAC"/>
    <property type="match status" value="2"/>
</dbReference>
<dbReference type="GO" id="GO:0043190">
    <property type="term" value="C:ATP-binding cassette (ABC) transporter complex"/>
    <property type="evidence" value="ECO:0007669"/>
    <property type="project" value="InterPro"/>
</dbReference>
<keyword evidence="4" id="KW-1185">Reference proteome</keyword>
<dbReference type="InterPro" id="IPR007210">
    <property type="entry name" value="ABC_Gly_betaine_transp_sub-bd"/>
</dbReference>
<feature type="signal peptide" evidence="1">
    <location>
        <begin position="1"/>
        <end position="20"/>
    </location>
</feature>
<comment type="caution">
    <text evidence="3">The sequence shown here is derived from an EMBL/GenBank/DDBJ whole genome shotgun (WGS) entry which is preliminary data.</text>
</comment>